<evidence type="ECO:0000313" key="3">
    <source>
        <dbReference type="Proteomes" id="UP001500466"/>
    </source>
</evidence>
<accession>A0ABP9I451</accession>
<feature type="transmembrane region" description="Helical" evidence="1">
    <location>
        <begin position="41"/>
        <end position="62"/>
    </location>
</feature>
<gene>
    <name evidence="2" type="ORF">GCM10023205_68000</name>
</gene>
<protein>
    <submittedName>
        <fullName evidence="2">Uncharacterized protein</fullName>
    </submittedName>
</protein>
<sequence length="72" mass="7795">MHGVAIRFYNYALYCGAIAAGVLILVELPQPSDYADEGYRVLWTLCGVAITLFVMMVAGLLAKRTSKTSPSP</sequence>
<keyword evidence="3" id="KW-1185">Reference proteome</keyword>
<dbReference type="RefSeq" id="WP_345679641.1">
    <property type="nucleotide sequence ID" value="NZ_BAABHS010000034.1"/>
</dbReference>
<evidence type="ECO:0000256" key="1">
    <source>
        <dbReference type="SAM" id="Phobius"/>
    </source>
</evidence>
<feature type="transmembrane region" description="Helical" evidence="1">
    <location>
        <begin position="12"/>
        <end position="29"/>
    </location>
</feature>
<proteinExistence type="predicted"/>
<evidence type="ECO:0000313" key="2">
    <source>
        <dbReference type="EMBL" id="GAA4987604.1"/>
    </source>
</evidence>
<keyword evidence="1" id="KW-0812">Transmembrane</keyword>
<reference evidence="3" key="1">
    <citation type="journal article" date="2019" name="Int. J. Syst. Evol. Microbiol.">
        <title>The Global Catalogue of Microorganisms (GCM) 10K type strain sequencing project: providing services to taxonomists for standard genome sequencing and annotation.</title>
        <authorList>
            <consortium name="The Broad Institute Genomics Platform"/>
            <consortium name="The Broad Institute Genome Sequencing Center for Infectious Disease"/>
            <person name="Wu L."/>
            <person name="Ma J."/>
        </authorList>
    </citation>
    <scope>NUCLEOTIDE SEQUENCE [LARGE SCALE GENOMIC DNA]</scope>
    <source>
        <strain evidence="3">JCM 17986</strain>
    </source>
</reference>
<keyword evidence="1" id="KW-1133">Transmembrane helix</keyword>
<dbReference type="Proteomes" id="UP001500466">
    <property type="component" value="Unassembled WGS sequence"/>
</dbReference>
<dbReference type="EMBL" id="BAABHS010000034">
    <property type="protein sequence ID" value="GAA4987604.1"/>
    <property type="molecule type" value="Genomic_DNA"/>
</dbReference>
<organism evidence="2 3">
    <name type="scientific">Yinghuangia aomiensis</name>
    <dbReference type="NCBI Taxonomy" id="676205"/>
    <lineage>
        <taxon>Bacteria</taxon>
        <taxon>Bacillati</taxon>
        <taxon>Actinomycetota</taxon>
        <taxon>Actinomycetes</taxon>
        <taxon>Kitasatosporales</taxon>
        <taxon>Streptomycetaceae</taxon>
        <taxon>Yinghuangia</taxon>
    </lineage>
</organism>
<name>A0ABP9I451_9ACTN</name>
<keyword evidence="1" id="KW-0472">Membrane</keyword>
<comment type="caution">
    <text evidence="2">The sequence shown here is derived from an EMBL/GenBank/DDBJ whole genome shotgun (WGS) entry which is preliminary data.</text>
</comment>